<evidence type="ECO:0000256" key="5">
    <source>
        <dbReference type="ARBA" id="ARBA00022839"/>
    </source>
</evidence>
<dbReference type="GO" id="GO:0033890">
    <property type="term" value="F:ribonuclease D activity"/>
    <property type="evidence" value="ECO:0007669"/>
    <property type="project" value="UniProtKB-UniRule"/>
</dbReference>
<keyword evidence="2 6" id="KW-0819">tRNA processing</keyword>
<evidence type="ECO:0000313" key="9">
    <source>
        <dbReference type="Proteomes" id="UP000373449"/>
    </source>
</evidence>
<keyword evidence="4 6" id="KW-0378">Hydrolase</keyword>
<evidence type="ECO:0000256" key="6">
    <source>
        <dbReference type="HAMAP-Rule" id="MF_01899"/>
    </source>
</evidence>
<dbReference type="CDD" id="cd06142">
    <property type="entry name" value="RNaseD_exo"/>
    <property type="match status" value="1"/>
</dbReference>
<comment type="catalytic activity">
    <reaction evidence="6">
        <text>Exonucleolytic cleavage that removes extra residues from the 3'-terminus of tRNA to produce 5'-mononucleotides.</text>
        <dbReference type="EC" id="3.1.13.5"/>
    </reaction>
</comment>
<comment type="similarity">
    <text evidence="6">Belongs to the RNase D family.</text>
</comment>
<dbReference type="AlphaFoldDB" id="A0A484ZYW9"/>
<dbReference type="FunFam" id="3.30.420.10:FF:000060">
    <property type="entry name" value="Ribonuclease D"/>
    <property type="match status" value="1"/>
</dbReference>
<dbReference type="SUPFAM" id="SSF47819">
    <property type="entry name" value="HRDC-like"/>
    <property type="match status" value="2"/>
</dbReference>
<dbReference type="Gene3D" id="3.30.420.10">
    <property type="entry name" value="Ribonuclease H-like superfamily/Ribonuclease H"/>
    <property type="match status" value="1"/>
</dbReference>
<evidence type="ECO:0000256" key="1">
    <source>
        <dbReference type="ARBA" id="ARBA00022490"/>
    </source>
</evidence>
<dbReference type="GO" id="GO:0005737">
    <property type="term" value="C:cytoplasm"/>
    <property type="evidence" value="ECO:0007669"/>
    <property type="project" value="UniProtKB-SubCell"/>
</dbReference>
<dbReference type="PANTHER" id="PTHR47649">
    <property type="entry name" value="RIBONUCLEASE D"/>
    <property type="match status" value="1"/>
</dbReference>
<proteinExistence type="inferred from homology"/>
<comment type="cofactor">
    <cofactor evidence="6">
        <name>a divalent metal cation</name>
        <dbReference type="ChEBI" id="CHEBI:60240"/>
    </cofactor>
</comment>
<dbReference type="SMART" id="SM00341">
    <property type="entry name" value="HRDC"/>
    <property type="match status" value="1"/>
</dbReference>
<name>A0A484ZYW9_9GAMM</name>
<dbReference type="Gene3D" id="1.10.150.80">
    <property type="entry name" value="HRDC domain"/>
    <property type="match status" value="2"/>
</dbReference>
<evidence type="ECO:0000256" key="4">
    <source>
        <dbReference type="ARBA" id="ARBA00022801"/>
    </source>
</evidence>
<dbReference type="OrthoDB" id="9800549at2"/>
<dbReference type="GO" id="GO:0008408">
    <property type="term" value="F:3'-5' exonuclease activity"/>
    <property type="evidence" value="ECO:0007669"/>
    <property type="project" value="InterPro"/>
</dbReference>
<dbReference type="EC" id="3.1.13.5" evidence="6"/>
<dbReference type="InterPro" id="IPR002562">
    <property type="entry name" value="3'-5'_exonuclease_dom"/>
</dbReference>
<evidence type="ECO:0000313" key="8">
    <source>
        <dbReference type="EMBL" id="VFS50559.1"/>
    </source>
</evidence>
<evidence type="ECO:0000259" key="7">
    <source>
        <dbReference type="PROSITE" id="PS50967"/>
    </source>
</evidence>
<gene>
    <name evidence="6 8" type="primary">rnd</name>
    <name evidence="8" type="ORF">NCTC12282_04570</name>
</gene>
<protein>
    <recommendedName>
        <fullName evidence="6">Ribonuclease D</fullName>
        <shortName evidence="6">RNase D</shortName>
        <ecNumber evidence="6">3.1.13.5</ecNumber>
    </recommendedName>
</protein>
<evidence type="ECO:0000256" key="2">
    <source>
        <dbReference type="ARBA" id="ARBA00022694"/>
    </source>
</evidence>
<keyword evidence="1 6" id="KW-0963">Cytoplasm</keyword>
<dbReference type="PROSITE" id="PS50967">
    <property type="entry name" value="HRDC"/>
    <property type="match status" value="1"/>
</dbReference>
<dbReference type="Pfam" id="PF00570">
    <property type="entry name" value="HRDC"/>
    <property type="match status" value="1"/>
</dbReference>
<dbReference type="Proteomes" id="UP000373449">
    <property type="component" value="Unassembled WGS sequence"/>
</dbReference>
<dbReference type="GO" id="GO:0003676">
    <property type="term" value="F:nucleic acid binding"/>
    <property type="evidence" value="ECO:0007669"/>
    <property type="project" value="InterPro"/>
</dbReference>
<comment type="subcellular location">
    <subcellularLocation>
        <location evidence="6">Cytoplasm</location>
    </subcellularLocation>
</comment>
<dbReference type="SUPFAM" id="SSF53098">
    <property type="entry name" value="Ribonuclease H-like"/>
    <property type="match status" value="1"/>
</dbReference>
<dbReference type="Pfam" id="PF21293">
    <property type="entry name" value="RNAseD_HRDC_C"/>
    <property type="match status" value="1"/>
</dbReference>
<accession>A0A484ZYW9</accession>
<dbReference type="NCBIfam" id="TIGR01388">
    <property type="entry name" value="rnd"/>
    <property type="match status" value="1"/>
</dbReference>
<dbReference type="Pfam" id="PF01612">
    <property type="entry name" value="DNA_pol_A_exo1"/>
    <property type="match status" value="1"/>
</dbReference>
<dbReference type="InterPro" id="IPR048579">
    <property type="entry name" value="RNAseD_HRDC_C"/>
</dbReference>
<reference evidence="8 9" key="1">
    <citation type="submission" date="2019-03" db="EMBL/GenBank/DDBJ databases">
        <authorList>
            <consortium name="Pathogen Informatics"/>
        </authorList>
    </citation>
    <scope>NUCLEOTIDE SEQUENCE [LARGE SCALE GENOMIC DNA]</scope>
    <source>
        <strain evidence="8 9">NCTC12282</strain>
    </source>
</reference>
<keyword evidence="3 6" id="KW-0540">Nuclease</keyword>
<dbReference type="EMBL" id="CAADJA010000002">
    <property type="protein sequence ID" value="VFS50559.1"/>
    <property type="molecule type" value="Genomic_DNA"/>
</dbReference>
<keyword evidence="5 6" id="KW-0269">Exonuclease</keyword>
<organism evidence="8 9">
    <name type="scientific">Budvicia aquatica</name>
    <dbReference type="NCBI Taxonomy" id="82979"/>
    <lineage>
        <taxon>Bacteria</taxon>
        <taxon>Pseudomonadati</taxon>
        <taxon>Pseudomonadota</taxon>
        <taxon>Gammaproteobacteria</taxon>
        <taxon>Enterobacterales</taxon>
        <taxon>Budviciaceae</taxon>
        <taxon>Budvicia</taxon>
    </lineage>
</organism>
<dbReference type="InterPro" id="IPR051086">
    <property type="entry name" value="RNase_D-like"/>
</dbReference>
<evidence type="ECO:0000256" key="3">
    <source>
        <dbReference type="ARBA" id="ARBA00022722"/>
    </source>
</evidence>
<feature type="domain" description="HRDC" evidence="7">
    <location>
        <begin position="233"/>
        <end position="312"/>
    </location>
</feature>
<dbReference type="InterPro" id="IPR012337">
    <property type="entry name" value="RNaseH-like_sf"/>
</dbReference>
<sequence>MAISNAGNDRRYLYYDTYIRDTVLDYQLITTDEELQVVCERASRFARVALDTEFVRTRTYYPKLGLIQIYDGEQATLVDPLNITDWQPFKDLLANADVTKLLHACSEDLEVFQHEFDVLPQPLIDTQIFAAFNKRSLSTGFAALVSEYLHIDLDKSESRTDWLARPLTERQCVYATADVFYLLPMADTIIRETDALGWSDAAQNECIMMSKRRCEITDPQDAYRDITNAWQLNERQLACLRNLAAWRLTYARERDMAVNFVVREENLWQVARYQPSSLAELEPLGLSGPEVRFHGRTMLRLVAESLTLDDSELPKKIERIVDHAGYKKVFKDIKALIQNVSDNSGLNVELLASRRQINQLLKCYWQGKQQQPELFQGWRGELMGNVLTEYLEQEAQAFA</sequence>
<dbReference type="SMART" id="SM00474">
    <property type="entry name" value="35EXOc"/>
    <property type="match status" value="1"/>
</dbReference>
<comment type="function">
    <text evidence="6">Exonuclease involved in the 3' processing of various precursor tRNAs. Initiates hydrolysis at the 3'-terminus of an RNA molecule and releases 5'-mononucleotides.</text>
</comment>
<dbReference type="NCBIfam" id="NF008089">
    <property type="entry name" value="PRK10829.1"/>
    <property type="match status" value="1"/>
</dbReference>
<dbReference type="InterPro" id="IPR010997">
    <property type="entry name" value="HRDC-like_sf"/>
</dbReference>
<dbReference type="HAMAP" id="MF_01899">
    <property type="entry name" value="RNase_D"/>
    <property type="match status" value="1"/>
</dbReference>
<dbReference type="InterPro" id="IPR006292">
    <property type="entry name" value="RNase_D"/>
</dbReference>
<dbReference type="GO" id="GO:0000166">
    <property type="term" value="F:nucleotide binding"/>
    <property type="evidence" value="ECO:0007669"/>
    <property type="project" value="InterPro"/>
</dbReference>
<dbReference type="InterPro" id="IPR036397">
    <property type="entry name" value="RNaseH_sf"/>
</dbReference>
<dbReference type="PANTHER" id="PTHR47649:SF1">
    <property type="entry name" value="RIBONUCLEASE D"/>
    <property type="match status" value="1"/>
</dbReference>
<dbReference type="InterPro" id="IPR044876">
    <property type="entry name" value="HRDC_dom_sf"/>
</dbReference>
<dbReference type="InterPro" id="IPR002121">
    <property type="entry name" value="HRDC_dom"/>
</dbReference>
<dbReference type="GO" id="GO:0042780">
    <property type="term" value="P:tRNA 3'-end processing"/>
    <property type="evidence" value="ECO:0007669"/>
    <property type="project" value="UniProtKB-UniRule"/>
</dbReference>